<dbReference type="Proteomes" id="UP000198280">
    <property type="component" value="Unassembled WGS sequence"/>
</dbReference>
<accession>A0A239LXV5</accession>
<dbReference type="EMBL" id="FZOF01000021">
    <property type="protein sequence ID" value="SNT34633.1"/>
    <property type="molecule type" value="Genomic_DNA"/>
</dbReference>
<dbReference type="AlphaFoldDB" id="A0A239LXV5"/>
<name>A0A239LXV5_9ACTN</name>
<gene>
    <name evidence="1" type="ORF">SAMN05216252_121137</name>
</gene>
<keyword evidence="2" id="KW-1185">Reference proteome</keyword>
<sequence>MPLQWPELWPLILADAEIKTTWPTDSEDPPEVLRTVHLTADPGPASLPASFSDRTVRITVEIPEPEVQRWHAWAGTKLPAQTAQVLTATRFGGRPDEWFVLERAIPQAEWVSVIDMRVPMALWPPE</sequence>
<protein>
    <submittedName>
        <fullName evidence="1">Uncharacterized protein</fullName>
    </submittedName>
</protein>
<proteinExistence type="predicted"/>
<evidence type="ECO:0000313" key="2">
    <source>
        <dbReference type="Proteomes" id="UP000198280"/>
    </source>
</evidence>
<organism evidence="1 2">
    <name type="scientific">Actinacidiphila glaucinigra</name>
    <dbReference type="NCBI Taxonomy" id="235986"/>
    <lineage>
        <taxon>Bacteria</taxon>
        <taxon>Bacillati</taxon>
        <taxon>Actinomycetota</taxon>
        <taxon>Actinomycetes</taxon>
        <taxon>Kitasatosporales</taxon>
        <taxon>Streptomycetaceae</taxon>
        <taxon>Actinacidiphila</taxon>
    </lineage>
</organism>
<evidence type="ECO:0000313" key="1">
    <source>
        <dbReference type="EMBL" id="SNT34633.1"/>
    </source>
</evidence>
<reference evidence="1 2" key="1">
    <citation type="submission" date="2017-06" db="EMBL/GenBank/DDBJ databases">
        <authorList>
            <person name="Kim H.J."/>
            <person name="Triplett B.A."/>
        </authorList>
    </citation>
    <scope>NUCLEOTIDE SEQUENCE [LARGE SCALE GENOMIC DNA]</scope>
    <source>
        <strain evidence="1 2">CGMCC 4.1858</strain>
    </source>
</reference>